<dbReference type="InterPro" id="IPR051876">
    <property type="entry name" value="ODA-DC/CCD"/>
</dbReference>
<dbReference type="Proteomes" id="UP001648503">
    <property type="component" value="Unassembled WGS sequence"/>
</dbReference>
<dbReference type="Pfam" id="PF21773">
    <property type="entry name" value="ODAD1_CC"/>
    <property type="match status" value="1"/>
</dbReference>
<evidence type="ECO:0000256" key="3">
    <source>
        <dbReference type="SAM" id="MobiDB-lite"/>
    </source>
</evidence>
<evidence type="ECO:0000313" key="5">
    <source>
        <dbReference type="EMBL" id="KAH6598111.1"/>
    </source>
</evidence>
<feature type="region of interest" description="Disordered" evidence="3">
    <location>
        <begin position="608"/>
        <end position="672"/>
    </location>
</feature>
<feature type="compositionally biased region" description="Basic and acidic residues" evidence="3">
    <location>
        <begin position="270"/>
        <end position="283"/>
    </location>
</feature>
<comment type="caution">
    <text evidence="5">The sequence shown here is derived from an EMBL/GenBank/DDBJ whole genome shotgun (WGS) entry which is preliminary data.</text>
</comment>
<feature type="domain" description="ODAD1 central coiled coil region" evidence="4">
    <location>
        <begin position="146"/>
        <end position="423"/>
    </location>
</feature>
<proteinExistence type="predicted"/>
<protein>
    <recommendedName>
        <fullName evidence="4">ODAD1 central coiled coil region domain-containing protein</fullName>
    </recommendedName>
</protein>
<dbReference type="PANTHER" id="PTHR21694:SF18">
    <property type="entry name" value="COILED-COIL DOMAIN-CONTAINING PROTEIN 63"/>
    <property type="match status" value="1"/>
</dbReference>
<name>A0ABQ8FGZ2_9FUNG</name>
<feature type="region of interest" description="Disordered" evidence="3">
    <location>
        <begin position="462"/>
        <end position="518"/>
    </location>
</feature>
<keyword evidence="1 2" id="KW-0175">Coiled coil</keyword>
<dbReference type="InterPro" id="IPR049258">
    <property type="entry name" value="ODAD1_CC"/>
</dbReference>
<feature type="compositionally biased region" description="Basic and acidic residues" evidence="3">
    <location>
        <begin position="630"/>
        <end position="639"/>
    </location>
</feature>
<evidence type="ECO:0000256" key="1">
    <source>
        <dbReference type="ARBA" id="ARBA00023054"/>
    </source>
</evidence>
<evidence type="ECO:0000259" key="4">
    <source>
        <dbReference type="Pfam" id="PF21773"/>
    </source>
</evidence>
<feature type="coiled-coil region" evidence="2">
    <location>
        <begin position="23"/>
        <end position="75"/>
    </location>
</feature>
<dbReference type="EMBL" id="JAFCIX010000116">
    <property type="protein sequence ID" value="KAH6598111.1"/>
    <property type="molecule type" value="Genomic_DNA"/>
</dbReference>
<keyword evidence="6" id="KW-1185">Reference proteome</keyword>
<evidence type="ECO:0000313" key="6">
    <source>
        <dbReference type="Proteomes" id="UP001648503"/>
    </source>
</evidence>
<sequence>MATRVAIQANDQEMSDGMAEIELQRLQRQYRIMEGDRKAYSEESRILIGKQRSSIEKLKKDNEYLQDELRLLEKCPEDKRKNGIQSKKADGMTEQADILQRKIKYILAHINSLDQETGTINTEIDAQRSKLGGVNAAKQNSDAIGKQVRVLENRLDKALVKFNKSLAVNRRMRSVIDNLRRERLVFDNIYHKFEKDLTEQKKQMADIIETSNAAYEARDEAQTKIIALREKAEKEYQSYIQEIKEIDRTLEQDRKLKEFMAAKSLDRSERADGMLGSDKKGGKDSISGVKSSSQENLLVPLDTYENAFAEIRKVTGISNTGELVQRFKSLEDQNFSLFNYVNEVNNEIELHAKETMEIQKRTDTMRVDCVKIEETRRKEMCKLEESLNTANEKVVVHEKQCSDMVLILDDLRNSIEGLISAFQETSKQQLALTGENNCKDVEEEGALVTPNTQPIAGSLVNIDHDSAMPHSGADEDLAKESPSQPDMQLVKTPSLSLHSKHSSQQPSSAHSSRDKKPERVRAHLEFNLPSEGIGSHGVTEANLIQFLGLIEHKSNELLTLNYLVNSPKKTVAQISGVDGQDGTMLLMSSGGVAGLLGQGPGAPIGALTIVPPSTGDDRDSGDNLSEEDDRPLTRDELRQKTLRGLNKREKTATPGHKVQAIKNKRKTAAKKD</sequence>
<feature type="region of interest" description="Disordered" evidence="3">
    <location>
        <begin position="270"/>
        <end position="291"/>
    </location>
</feature>
<dbReference type="PANTHER" id="PTHR21694">
    <property type="entry name" value="COILED-COIL DOMAIN-CONTAINING PROTEIN 63"/>
    <property type="match status" value="1"/>
</dbReference>
<evidence type="ECO:0000256" key="2">
    <source>
        <dbReference type="SAM" id="Coils"/>
    </source>
</evidence>
<reference evidence="5 6" key="1">
    <citation type="submission" date="2021-02" db="EMBL/GenBank/DDBJ databases">
        <title>Variation within the Batrachochytrium salamandrivorans European outbreak.</title>
        <authorList>
            <person name="Kelly M."/>
            <person name="Pasmans F."/>
            <person name="Shea T.P."/>
            <person name="Munoz J.F."/>
            <person name="Carranza S."/>
            <person name="Cuomo C.A."/>
            <person name="Martel A."/>
        </authorList>
    </citation>
    <scope>NUCLEOTIDE SEQUENCE [LARGE SCALE GENOMIC DNA]</scope>
    <source>
        <strain evidence="5 6">AMFP18/2</strain>
    </source>
</reference>
<gene>
    <name evidence="5" type="ORF">BASA50_003992</name>
</gene>
<organism evidence="5 6">
    <name type="scientific">Batrachochytrium salamandrivorans</name>
    <dbReference type="NCBI Taxonomy" id="1357716"/>
    <lineage>
        <taxon>Eukaryota</taxon>
        <taxon>Fungi</taxon>
        <taxon>Fungi incertae sedis</taxon>
        <taxon>Chytridiomycota</taxon>
        <taxon>Chytridiomycota incertae sedis</taxon>
        <taxon>Chytridiomycetes</taxon>
        <taxon>Rhizophydiales</taxon>
        <taxon>Rhizophydiales incertae sedis</taxon>
        <taxon>Batrachochytrium</taxon>
    </lineage>
</organism>
<feature type="compositionally biased region" description="Low complexity" evidence="3">
    <location>
        <begin position="493"/>
        <end position="510"/>
    </location>
</feature>
<feature type="compositionally biased region" description="Basic residues" evidence="3">
    <location>
        <begin position="662"/>
        <end position="672"/>
    </location>
</feature>
<feature type="compositionally biased region" description="Basic and acidic residues" evidence="3">
    <location>
        <begin position="462"/>
        <end position="479"/>
    </location>
</feature>
<accession>A0ABQ8FGZ2</accession>